<dbReference type="EMBL" id="JABANM010024437">
    <property type="protein sequence ID" value="KAF4716241.1"/>
    <property type="molecule type" value="Genomic_DNA"/>
</dbReference>
<dbReference type="InterPro" id="IPR050825">
    <property type="entry name" value="RBM42_RBP45_47-like"/>
</dbReference>
<dbReference type="InterPro" id="IPR012677">
    <property type="entry name" value="Nucleotide-bd_a/b_plait_sf"/>
</dbReference>
<gene>
    <name evidence="8" type="primary">RBM42_3</name>
    <name evidence="8" type="ORF">FOZ62_020300</name>
</gene>
<feature type="compositionally biased region" description="Basic residues" evidence="5">
    <location>
        <begin position="1325"/>
        <end position="1339"/>
    </location>
</feature>
<keyword evidence="2" id="KW-0863">Zinc-finger</keyword>
<feature type="region of interest" description="Disordered" evidence="5">
    <location>
        <begin position="1110"/>
        <end position="1139"/>
    </location>
</feature>
<dbReference type="InterPro" id="IPR036875">
    <property type="entry name" value="Znf_CCHC_sf"/>
</dbReference>
<dbReference type="InterPro" id="IPR001878">
    <property type="entry name" value="Znf_CCHC"/>
</dbReference>
<dbReference type="Proteomes" id="UP000574390">
    <property type="component" value="Unassembled WGS sequence"/>
</dbReference>
<dbReference type="SUPFAM" id="SSF54928">
    <property type="entry name" value="RNA-binding domain, RBD"/>
    <property type="match status" value="1"/>
</dbReference>
<dbReference type="SMART" id="SM00343">
    <property type="entry name" value="ZnF_C2HC"/>
    <property type="match status" value="2"/>
</dbReference>
<dbReference type="GO" id="GO:0003729">
    <property type="term" value="F:mRNA binding"/>
    <property type="evidence" value="ECO:0007669"/>
    <property type="project" value="InterPro"/>
</dbReference>
<feature type="compositionally biased region" description="Basic and acidic residues" evidence="5">
    <location>
        <begin position="1293"/>
        <end position="1310"/>
    </location>
</feature>
<proteinExistence type="predicted"/>
<keyword evidence="1 3" id="KW-0694">RNA-binding</keyword>
<dbReference type="SUPFAM" id="SSF57756">
    <property type="entry name" value="Retrovirus zinc finger-like domains"/>
    <property type="match status" value="1"/>
</dbReference>
<reference evidence="8 9" key="1">
    <citation type="submission" date="2020-04" db="EMBL/GenBank/DDBJ databases">
        <title>Perkinsus olseni comparative genomics.</title>
        <authorList>
            <person name="Bogema D.R."/>
        </authorList>
    </citation>
    <scope>NUCLEOTIDE SEQUENCE [LARGE SCALE GENOMIC DNA]</scope>
    <source>
        <strain evidence="8">ATCC PRA-205</strain>
    </source>
</reference>
<dbReference type="InterPro" id="IPR035979">
    <property type="entry name" value="RBD_domain_sf"/>
</dbReference>
<evidence type="ECO:0000259" key="7">
    <source>
        <dbReference type="PROSITE" id="PS50158"/>
    </source>
</evidence>
<protein>
    <submittedName>
        <fullName evidence="8">RNA-binding protein 42</fullName>
    </submittedName>
</protein>
<feature type="domain" description="RRM" evidence="6">
    <location>
        <begin position="895"/>
        <end position="973"/>
    </location>
</feature>
<evidence type="ECO:0000256" key="4">
    <source>
        <dbReference type="SAM" id="Coils"/>
    </source>
</evidence>
<evidence type="ECO:0000259" key="6">
    <source>
        <dbReference type="PROSITE" id="PS50102"/>
    </source>
</evidence>
<dbReference type="InterPro" id="IPR034215">
    <property type="entry name" value="RBM42_RRM"/>
</dbReference>
<feature type="compositionally biased region" description="Basic and acidic residues" evidence="5">
    <location>
        <begin position="1340"/>
        <end position="1375"/>
    </location>
</feature>
<comment type="caution">
    <text evidence="8">The sequence shown here is derived from an EMBL/GenBank/DDBJ whole genome shotgun (WGS) entry which is preliminary data.</text>
</comment>
<dbReference type="PANTHER" id="PTHR47640:SF11">
    <property type="entry name" value="RNA-BINDING PROTEIN 42"/>
    <property type="match status" value="1"/>
</dbReference>
<evidence type="ECO:0000256" key="2">
    <source>
        <dbReference type="PROSITE-ProRule" id="PRU00047"/>
    </source>
</evidence>
<feature type="compositionally biased region" description="Basic and acidic residues" evidence="5">
    <location>
        <begin position="1462"/>
        <end position="1492"/>
    </location>
</feature>
<accession>A0A7J6R7L6</accession>
<dbReference type="Pfam" id="PF00076">
    <property type="entry name" value="RRM_1"/>
    <property type="match status" value="1"/>
</dbReference>
<dbReference type="InterPro" id="IPR000504">
    <property type="entry name" value="RRM_dom"/>
</dbReference>
<dbReference type="Gene3D" id="3.30.70.330">
    <property type="match status" value="1"/>
</dbReference>
<keyword evidence="4" id="KW-0175">Coiled coil</keyword>
<keyword evidence="2" id="KW-0479">Metal-binding</keyword>
<dbReference type="Gene3D" id="4.10.60.10">
    <property type="entry name" value="Zinc finger, CCHC-type"/>
    <property type="match status" value="1"/>
</dbReference>
<keyword evidence="2" id="KW-0862">Zinc</keyword>
<sequence length="1641" mass="182592">VKASDRNEGCGSTGLDAIEKLLNGSYCRQAQFLGYHRYRPPTDRKPSQAMPDSGLTSSPDWSEKGIGDIHRETFMRLTHIRDCMQSIEGPEVAEVERSLTALLRDLQRSNREVEDRCRSLAELAISAREESKRATAEEIPRERARLKELEDELSEHHSQRLQEVNVAWEAEKRKIDVLADRLQQRLAELGVIEDAPTAASGGEATEKLSKENTELKLEVARMRKLHQHANQMHVESQLEVALMSSMLADRKRSLEDSEDFARRMDETARMTREELEGVVSICGRLSKTVDIVDRNIIQRGLCTDVGMLRRGTMVMVPETESSLEVAAKAGDRVDDLKQLLVSKSLTHKYLSQRYTDSFGFKTVAPDDLPRPMTAGKEGGITKIVEVFCRRLNERRANSVTALPEPLPWVIRRPSIREVFEVPSHRETMSLDLTRDLCHRLMDGWAVDALAVVGDFSQKTTGFPEYAYQFVTSEYFGHSRGEADGSLSLVDYFADIEGHERIGAVIAAVEKYREDDWTIMAAAMMILDEVDTDACLAYHSWRYMIHQGPHSPSTEYLNLQRVRQCIFSALPSATSDILADIFDVLSDISAAYNDKDKFPSGMLLRLLMEEYLVERHERIVSLVAMADVSLGAAQTKSLTVGQVGVLVRTFFPSCPMGHTATALFLSREAMRIHPEGLVGANSLRVAVEEANLMCHQLVVHLLVPGRACSAVVAEKLEELRAVVGRALENIKSMDDTSYLALLSPTTAIYKIVTYRDSDTPLCGSLQQLLKLYAEAMVAITQTALYLNGKGAPEPGLMGSVDSKSLVAMNIPPPRGMFPPPMPPPGAGGFIPPPPFMGLPGGFGVGGSGMTLNGVPPGVVAPQKRSKHKVKAKGQLRRAGGKIWADPTLSEWPSDDFRIFCGDLGNEVTDDLLLNSFKQYPSLQMAKIVRDKRSGKSKGYGFLSFRDPEDMVKALKEMNHKYVGNRPITLKRSKWKDKNIDSGRNKKSPLDFHELIPQRWLAPTMSSVVAAKPSSNDGKEYARRLEELYAAEGDEVMKGKVAKFMERYASCPALFYRLVKDKFEKMAASGGGRGVVARPTSATERAYGDPMDMLMTDTADEEQEAVFTEDFQGDPSLLEKEKADATKPATTRQPAKRKRGTLPPLDAAEYHVFQRYFNGLRSEEGHMYTLPTSGTPAKCVSCKSEGHSAERCPMRRCLKCGEMGHEADKCRDKTADEQMESVVEEAVAIVLGKGTNTVSKDEAAFVLDSLRCTTCGGRGHGLYCKAKSFGLWQKPSKSMVLGGIEKPSSQHHRHSSESRAKKGEEEEGAPVKRERRSRSRGRESREKRKRTRSRSRSRRSRTHESRKAKPRESTEKHHARSSEGRSERGKTSSKEDNAAMPKPGGSFFANLPPLKEDRQPRRSYLRRGAETKTSGGDSRWAGVGTDVAAETTSRRGEDQKWEYDTYGRGYHRDYQTKSSGGTTGKDEFGRALTLRSREESQRAADSYIRPREEPPAAGGRKRGIAFGPGGGRSERDYYGGSSKRAWEGSAFEQDDLTSWTRRGDEATRVIDDEASNLNARLIEVDITDLDGRRKVVLLTPGSTMADLVEWYAARAPDASKVRVIDVNSGVDFGNREVTVKRLADNQLGRGTVRVRLETYSGRY</sequence>
<feature type="region of interest" description="Disordered" evidence="5">
    <location>
        <begin position="38"/>
        <end position="64"/>
    </location>
</feature>
<dbReference type="PROSITE" id="PS50158">
    <property type="entry name" value="ZF_CCHC"/>
    <property type="match status" value="1"/>
</dbReference>
<feature type="domain" description="CCHC-type" evidence="7">
    <location>
        <begin position="1193"/>
        <end position="1210"/>
    </location>
</feature>
<evidence type="ECO:0000313" key="8">
    <source>
        <dbReference type="EMBL" id="KAF4716241.1"/>
    </source>
</evidence>
<feature type="region of interest" description="Disordered" evidence="5">
    <location>
        <begin position="1279"/>
        <end position="1517"/>
    </location>
</feature>
<dbReference type="CDD" id="cd12383">
    <property type="entry name" value="RRM_RBM42"/>
    <property type="match status" value="1"/>
</dbReference>
<name>A0A7J6R7L6_PEROL</name>
<dbReference type="SMART" id="SM00360">
    <property type="entry name" value="RRM"/>
    <property type="match status" value="1"/>
</dbReference>
<evidence type="ECO:0000256" key="1">
    <source>
        <dbReference type="ARBA" id="ARBA00022884"/>
    </source>
</evidence>
<dbReference type="GO" id="GO:0008270">
    <property type="term" value="F:zinc ion binding"/>
    <property type="evidence" value="ECO:0007669"/>
    <property type="project" value="UniProtKB-KW"/>
</dbReference>
<organism evidence="8 9">
    <name type="scientific">Perkinsus olseni</name>
    <name type="common">Perkinsus atlanticus</name>
    <dbReference type="NCBI Taxonomy" id="32597"/>
    <lineage>
        <taxon>Eukaryota</taxon>
        <taxon>Sar</taxon>
        <taxon>Alveolata</taxon>
        <taxon>Perkinsozoa</taxon>
        <taxon>Perkinsea</taxon>
        <taxon>Perkinsida</taxon>
        <taxon>Perkinsidae</taxon>
        <taxon>Perkinsus</taxon>
    </lineage>
</organism>
<evidence type="ECO:0000256" key="3">
    <source>
        <dbReference type="PROSITE-ProRule" id="PRU00176"/>
    </source>
</evidence>
<dbReference type="PROSITE" id="PS50102">
    <property type="entry name" value="RRM"/>
    <property type="match status" value="1"/>
</dbReference>
<feature type="coiled-coil region" evidence="4">
    <location>
        <begin position="92"/>
        <end position="159"/>
    </location>
</feature>
<dbReference type="PANTHER" id="PTHR47640">
    <property type="entry name" value="TRNA SELENOCYSTEINE 1-ASSOCIATED PROTEIN 1-RELATED-RELATED"/>
    <property type="match status" value="1"/>
</dbReference>
<evidence type="ECO:0000256" key="5">
    <source>
        <dbReference type="SAM" id="MobiDB-lite"/>
    </source>
</evidence>
<feature type="compositionally biased region" description="Basic and acidic residues" evidence="5">
    <location>
        <begin position="1430"/>
        <end position="1453"/>
    </location>
</feature>
<feature type="non-terminal residue" evidence="8">
    <location>
        <position position="1641"/>
    </location>
</feature>
<evidence type="ECO:0000313" key="9">
    <source>
        <dbReference type="Proteomes" id="UP000574390"/>
    </source>
</evidence>